<feature type="region of interest" description="Disordered" evidence="1">
    <location>
        <begin position="75"/>
        <end position="116"/>
    </location>
</feature>
<feature type="compositionally biased region" description="Acidic residues" evidence="1">
    <location>
        <begin position="658"/>
        <end position="668"/>
    </location>
</feature>
<evidence type="ECO:0000313" key="2">
    <source>
        <dbReference type="EMBL" id="KAL2871780.1"/>
    </source>
</evidence>
<protein>
    <submittedName>
        <fullName evidence="2">Uncharacterized protein</fullName>
    </submittedName>
</protein>
<feature type="compositionally biased region" description="Polar residues" evidence="1">
    <location>
        <begin position="431"/>
        <end position="441"/>
    </location>
</feature>
<evidence type="ECO:0000256" key="1">
    <source>
        <dbReference type="SAM" id="MobiDB-lite"/>
    </source>
</evidence>
<organism evidence="2 3">
    <name type="scientific">Aspergillus lucknowensis</name>
    <dbReference type="NCBI Taxonomy" id="176173"/>
    <lineage>
        <taxon>Eukaryota</taxon>
        <taxon>Fungi</taxon>
        <taxon>Dikarya</taxon>
        <taxon>Ascomycota</taxon>
        <taxon>Pezizomycotina</taxon>
        <taxon>Eurotiomycetes</taxon>
        <taxon>Eurotiomycetidae</taxon>
        <taxon>Eurotiales</taxon>
        <taxon>Aspergillaceae</taxon>
        <taxon>Aspergillus</taxon>
        <taxon>Aspergillus subgen. Nidulantes</taxon>
    </lineage>
</organism>
<feature type="region of interest" description="Disordered" evidence="1">
    <location>
        <begin position="431"/>
        <end position="524"/>
    </location>
</feature>
<dbReference type="RefSeq" id="XP_070890759.1">
    <property type="nucleotide sequence ID" value="XM_071031921.1"/>
</dbReference>
<evidence type="ECO:0000313" key="3">
    <source>
        <dbReference type="Proteomes" id="UP001610432"/>
    </source>
</evidence>
<comment type="caution">
    <text evidence="2">The sequence shown here is derived from an EMBL/GenBank/DDBJ whole genome shotgun (WGS) entry which is preliminary data.</text>
</comment>
<dbReference type="EMBL" id="JBFXLQ010000002">
    <property type="protein sequence ID" value="KAL2871780.1"/>
    <property type="molecule type" value="Genomic_DNA"/>
</dbReference>
<feature type="region of interest" description="Disordered" evidence="1">
    <location>
        <begin position="542"/>
        <end position="562"/>
    </location>
</feature>
<feature type="region of interest" description="Disordered" evidence="1">
    <location>
        <begin position="332"/>
        <end position="367"/>
    </location>
</feature>
<gene>
    <name evidence="2" type="ORF">BJX67DRAFT_376649</name>
</gene>
<dbReference type="Proteomes" id="UP001610432">
    <property type="component" value="Unassembled WGS sequence"/>
</dbReference>
<proteinExistence type="predicted"/>
<feature type="region of interest" description="Disordered" evidence="1">
    <location>
        <begin position="582"/>
        <end position="677"/>
    </location>
</feature>
<dbReference type="GeneID" id="98146993"/>
<accession>A0ABR4M5A1</accession>
<reference evidence="2 3" key="1">
    <citation type="submission" date="2024-07" db="EMBL/GenBank/DDBJ databases">
        <title>Section-level genome sequencing and comparative genomics of Aspergillus sections Usti and Cavernicolus.</title>
        <authorList>
            <consortium name="Lawrence Berkeley National Laboratory"/>
            <person name="Nybo J.L."/>
            <person name="Vesth T.C."/>
            <person name="Theobald S."/>
            <person name="Frisvad J.C."/>
            <person name="Larsen T.O."/>
            <person name="Kjaerboelling I."/>
            <person name="Rothschild-Mancinelli K."/>
            <person name="Lyhne E.K."/>
            <person name="Kogle M.E."/>
            <person name="Barry K."/>
            <person name="Clum A."/>
            <person name="Na H."/>
            <person name="Ledsgaard L."/>
            <person name="Lin J."/>
            <person name="Lipzen A."/>
            <person name="Kuo A."/>
            <person name="Riley R."/>
            <person name="Mondo S."/>
            <person name="Labutti K."/>
            <person name="Haridas S."/>
            <person name="Pangalinan J."/>
            <person name="Salamov A.A."/>
            <person name="Simmons B.A."/>
            <person name="Magnuson J.K."/>
            <person name="Chen J."/>
            <person name="Drula E."/>
            <person name="Henrissat B."/>
            <person name="Wiebenga A."/>
            <person name="Lubbers R.J."/>
            <person name="Gomes A.C."/>
            <person name="Macurrencykelacurrency M.R."/>
            <person name="Stajich J."/>
            <person name="Grigoriev I.V."/>
            <person name="Mortensen U.H."/>
            <person name="De Vries R.P."/>
            <person name="Baker S.E."/>
            <person name="Andersen M.R."/>
        </authorList>
    </citation>
    <scope>NUCLEOTIDE SEQUENCE [LARGE SCALE GENOMIC DNA]</scope>
    <source>
        <strain evidence="2 3">CBS 449.75</strain>
    </source>
</reference>
<feature type="compositionally biased region" description="Low complexity" evidence="1">
    <location>
        <begin position="497"/>
        <end position="509"/>
    </location>
</feature>
<feature type="compositionally biased region" description="Pro residues" evidence="1">
    <location>
        <begin position="459"/>
        <end position="477"/>
    </location>
</feature>
<sequence length="677" mass="74742">MKLRTTVRLPQRLDQDAFYLPLSQIPPRKKKSNVRPRYVDYNPNLPPAAFPTLDTPRADVPENAQIKALSCNHLAQKGGSDSEDLQAGVKRPRARKSLDEVRSLAKPRGQGYSKTDELENMPMDLVENYIASNTELNPVYVSNMAKMAAAGQGSWLLNEMGDSDLDEDMASTSGASAADVQTPTWADLSHQMQAEIFTNLLDRHSWSKVCYMMGLTTQEQRMIQDLLRRRSEQIELEDIKLNAMRAKQLRDLLRVDNSSRNHTSSQQLLFCKASRHAFRVLKEATETDLDFLSCERSELTAARKFLRKRGIDSKFAGNWRNDIALVQAPEEEPVPKTASLHDGPLPSPVLPPQKTAPSTNLPSPEPTVPTAVKGAFVNWLGDTATGARVCYPPSTDEEPKAAARLLTLVLQDRIEHKGLLRVKRRMEALTKSPSAPGSSFYLQTPPQTPPLKPHHDAPQSPPQSPPQNIPPSNPQILPPGCYIREDLNGDTTEETSTEPGPSLTPSTETINGMGQDPKPPTEVPPSFFSEAMSEILAGSVEQYVPPPELRRAPPMEEGMGGQETDLAGLVKTAVFINLLPPLTPPRARSPIDSNQELSGLSLIRSPETAVRNAEFRPSPNVYLGEGESNEPDGSARSLKLSESVQMAQEVDYGRHAGEEDEPEHEDEMILLPRNSRV</sequence>
<name>A0ABR4M5A1_9EURO</name>
<keyword evidence="3" id="KW-1185">Reference proteome</keyword>